<name>A0ABT3L9G5_9CYAN</name>
<dbReference type="SFLD" id="SFLDG01123">
    <property type="entry name" value="methyltransferase_(Class_B)"/>
    <property type="match status" value="1"/>
</dbReference>
<dbReference type="InterPro" id="IPR023404">
    <property type="entry name" value="rSAM_horseshoe"/>
</dbReference>
<comment type="caution">
    <text evidence="7">The sequence shown here is derived from an EMBL/GenBank/DDBJ whole genome shotgun (WGS) entry which is preliminary data.</text>
</comment>
<keyword evidence="2" id="KW-0949">S-adenosyl-L-methionine</keyword>
<evidence type="ECO:0000313" key="8">
    <source>
        <dbReference type="Proteomes" id="UP001526426"/>
    </source>
</evidence>
<evidence type="ECO:0000256" key="5">
    <source>
        <dbReference type="ARBA" id="ARBA00023014"/>
    </source>
</evidence>
<dbReference type="RefSeq" id="WP_265266053.1">
    <property type="nucleotide sequence ID" value="NZ_JAIHOM010000112.1"/>
</dbReference>
<keyword evidence="5" id="KW-0411">Iron-sulfur</keyword>
<accession>A0ABT3L9G5</accession>
<evidence type="ECO:0000256" key="4">
    <source>
        <dbReference type="ARBA" id="ARBA00023004"/>
    </source>
</evidence>
<dbReference type="InterPro" id="IPR006638">
    <property type="entry name" value="Elp3/MiaA/NifB-like_rSAM"/>
</dbReference>
<feature type="domain" description="Radical SAM core" evidence="6">
    <location>
        <begin position="163"/>
        <end position="396"/>
    </location>
</feature>
<dbReference type="PROSITE" id="PS51918">
    <property type="entry name" value="RADICAL_SAM"/>
    <property type="match status" value="1"/>
</dbReference>
<dbReference type="InterPro" id="IPR025274">
    <property type="entry name" value="DUF4070"/>
</dbReference>
<dbReference type="SFLD" id="SFLDG01082">
    <property type="entry name" value="B12-binding_domain_containing"/>
    <property type="match status" value="1"/>
</dbReference>
<evidence type="ECO:0000259" key="6">
    <source>
        <dbReference type="PROSITE" id="PS51918"/>
    </source>
</evidence>
<dbReference type="InterPro" id="IPR007197">
    <property type="entry name" value="rSAM"/>
</dbReference>
<comment type="cofactor">
    <cofactor evidence="1">
        <name>[4Fe-4S] cluster</name>
        <dbReference type="ChEBI" id="CHEBI:49883"/>
    </cofactor>
</comment>
<sequence>MKTLLLYPKFPQSFWSYDRFMEIAGLKAVLPPLGLITVASLLPKTWEIRFCDRNVAPETDADWAWCDLVILSAMLVQQQDFQDLIQKAVKLGKKVAVGGPYPTAVPEEAINSGAHYLILDEGELTIPMFLEAIAQGQTTGLFRSSEKPDVTLSPTPRFDLLQQDAYLMMAVQFSRGCPFNCEFCDIIALYGRKPRTKEPEQILTELQTLYDLGWRGSIFMVDDNFIGNQRNVKRLLRALSPWLADHNYPFTFLTEASVNLAEDDELLSLMVESGFYAVFLGIETPDQESLHVTGKVQNTRRPLVEACRKINDAGLLIYAGFILGFDGERAGAGARIQEFVSETSIPQPMLGILQAPPLTALWHRLKREERLITGERIHPTGDQNTLMNFIPTRPIAEIAQEYVEGFWTMYEPQDYLKRCFQQCMGIGLPLKPRQTMKFPLAKGFHLVLQVMWYQGICRSEIRGQFWRQLWVIFWQKPQVLNMYLGLCAAGEHFWEYRVLARERIMEQLGYDPMNVLA</sequence>
<evidence type="ECO:0000256" key="1">
    <source>
        <dbReference type="ARBA" id="ARBA00001966"/>
    </source>
</evidence>
<protein>
    <submittedName>
        <fullName evidence="7">B12-binding domain-containing radical SAM protein</fullName>
    </submittedName>
</protein>
<evidence type="ECO:0000256" key="3">
    <source>
        <dbReference type="ARBA" id="ARBA00022723"/>
    </source>
</evidence>
<organism evidence="7 8">
    <name type="scientific">Spirulina subsalsa FACHB-351</name>
    <dbReference type="NCBI Taxonomy" id="234711"/>
    <lineage>
        <taxon>Bacteria</taxon>
        <taxon>Bacillati</taxon>
        <taxon>Cyanobacteriota</taxon>
        <taxon>Cyanophyceae</taxon>
        <taxon>Spirulinales</taxon>
        <taxon>Spirulinaceae</taxon>
        <taxon>Spirulina</taxon>
    </lineage>
</organism>
<dbReference type="Gene3D" id="3.80.30.20">
    <property type="entry name" value="tm_1862 like domain"/>
    <property type="match status" value="1"/>
</dbReference>
<dbReference type="InterPro" id="IPR034530">
    <property type="entry name" value="HpnP-like"/>
</dbReference>
<dbReference type="Pfam" id="PF13282">
    <property type="entry name" value="DUF4070"/>
    <property type="match status" value="1"/>
</dbReference>
<dbReference type="Proteomes" id="UP001526426">
    <property type="component" value="Unassembled WGS sequence"/>
</dbReference>
<dbReference type="EMBL" id="JAIHOM010000112">
    <property type="protein sequence ID" value="MCW6038153.1"/>
    <property type="molecule type" value="Genomic_DNA"/>
</dbReference>
<dbReference type="InterPro" id="IPR058240">
    <property type="entry name" value="rSAM_sf"/>
</dbReference>
<reference evidence="7 8" key="1">
    <citation type="submission" date="2021-08" db="EMBL/GenBank/DDBJ databases">
        <title>Draft genome sequence of Spirulina subsalsa with high tolerance to salinity and hype-accumulation of phycocyanin.</title>
        <authorList>
            <person name="Pei H."/>
            <person name="Jiang L."/>
        </authorList>
    </citation>
    <scope>NUCLEOTIDE SEQUENCE [LARGE SCALE GENOMIC DNA]</scope>
    <source>
        <strain evidence="7 8">FACHB-351</strain>
    </source>
</reference>
<proteinExistence type="predicted"/>
<dbReference type="InterPro" id="IPR006158">
    <property type="entry name" value="Cobalamin-bd"/>
</dbReference>
<keyword evidence="4" id="KW-0408">Iron</keyword>
<dbReference type="InterPro" id="IPR051198">
    <property type="entry name" value="BchE-like"/>
</dbReference>
<dbReference type="Pfam" id="PF02310">
    <property type="entry name" value="B12-binding"/>
    <property type="match status" value="1"/>
</dbReference>
<keyword evidence="8" id="KW-1185">Reference proteome</keyword>
<dbReference type="Gene3D" id="3.40.50.280">
    <property type="entry name" value="Cobalamin-binding domain"/>
    <property type="match status" value="1"/>
</dbReference>
<dbReference type="SMART" id="SM00729">
    <property type="entry name" value="Elp3"/>
    <property type="match status" value="1"/>
</dbReference>
<dbReference type="SFLD" id="SFLDF00303">
    <property type="entry name" value="hopanoid_C2-methyltransferase"/>
    <property type="match status" value="1"/>
</dbReference>
<dbReference type="CDD" id="cd01335">
    <property type="entry name" value="Radical_SAM"/>
    <property type="match status" value="1"/>
</dbReference>
<evidence type="ECO:0000313" key="7">
    <source>
        <dbReference type="EMBL" id="MCW6038153.1"/>
    </source>
</evidence>
<dbReference type="SFLD" id="SFLDS00029">
    <property type="entry name" value="Radical_SAM"/>
    <property type="match status" value="1"/>
</dbReference>
<dbReference type="Pfam" id="PF04055">
    <property type="entry name" value="Radical_SAM"/>
    <property type="match status" value="1"/>
</dbReference>
<evidence type="ECO:0000256" key="2">
    <source>
        <dbReference type="ARBA" id="ARBA00022691"/>
    </source>
</evidence>
<dbReference type="InterPro" id="IPR034466">
    <property type="entry name" value="Methyltransferase_Class_B"/>
</dbReference>
<dbReference type="SUPFAM" id="SSF102114">
    <property type="entry name" value="Radical SAM enzymes"/>
    <property type="match status" value="1"/>
</dbReference>
<gene>
    <name evidence="7" type="ORF">K4A83_18020</name>
</gene>
<keyword evidence="3" id="KW-0479">Metal-binding</keyword>
<dbReference type="PANTHER" id="PTHR43409:SF3">
    <property type="entry name" value="HYPOTHETICAL METHYLTRANSFERASE"/>
    <property type="match status" value="1"/>
</dbReference>
<dbReference type="PANTHER" id="PTHR43409">
    <property type="entry name" value="ANAEROBIC MAGNESIUM-PROTOPORPHYRIN IX MONOMETHYL ESTER CYCLASE-RELATED"/>
    <property type="match status" value="1"/>
</dbReference>